<organism evidence="2 3">
    <name type="scientific">Sulfuracidifex tepidarius</name>
    <dbReference type="NCBI Taxonomy" id="1294262"/>
    <lineage>
        <taxon>Archaea</taxon>
        <taxon>Thermoproteota</taxon>
        <taxon>Thermoprotei</taxon>
        <taxon>Sulfolobales</taxon>
        <taxon>Sulfolobaceae</taxon>
        <taxon>Sulfuracidifex</taxon>
    </lineage>
</organism>
<evidence type="ECO:0000313" key="3">
    <source>
        <dbReference type="Proteomes" id="UP000322983"/>
    </source>
</evidence>
<sequence>MKIKIRNHALYFVGIFSYIVSLVPFHVNFERALLLLPVVLINLPVLEYLQPKVMSLRMKWTDAGLAIVTGVPYIFMISPLMVVPVLSLFLSLLLFKERNTMLGNVMGTTFVVSLSLVWGNFVKNQFLLPDVYWILYILTGALYVEYKIPFRNLDKKVTSIVWMVVVTMLVYLSIDSPLLLISLIEPSIRFLNPGDKLRSTKEISTMGRNIAKRDAIFLVILIITSVLAFK</sequence>
<feature type="transmembrane region" description="Helical" evidence="1">
    <location>
        <begin position="131"/>
        <end position="148"/>
    </location>
</feature>
<dbReference type="KEGG" id="step:IC006_0611"/>
<dbReference type="RefSeq" id="WP_054846017.1">
    <property type="nucleotide sequence ID" value="NZ_AP018929.1"/>
</dbReference>
<reference evidence="2 3" key="1">
    <citation type="journal article" date="2020" name="Int. J. Syst. Evol. Microbiol.">
        <title>Sulfuracidifex tepidarius gen. nov., sp. nov. and transfer of Sulfolobus metallicus Huber and Stetter 1992 to the genus Sulfuracidifex as Sulfuracidifex metallicus comb. nov.</title>
        <authorList>
            <person name="Itoh T."/>
            <person name="Miura T."/>
            <person name="Sakai H.D."/>
            <person name="Kato S."/>
            <person name="Ohkuma M."/>
            <person name="Takashina T."/>
        </authorList>
    </citation>
    <scope>NUCLEOTIDE SEQUENCE [LARGE SCALE GENOMIC DNA]</scope>
    <source>
        <strain evidence="2 3">IC-006</strain>
    </source>
</reference>
<keyword evidence="1" id="KW-1133">Transmembrane helix</keyword>
<name>A0A510DT57_9CREN</name>
<dbReference type="EMBL" id="AP018929">
    <property type="protein sequence ID" value="BBG23327.1"/>
    <property type="molecule type" value="Genomic_DNA"/>
</dbReference>
<dbReference type="OrthoDB" id="44073at2157"/>
<keyword evidence="1" id="KW-0472">Membrane</keyword>
<feature type="transmembrane region" description="Helical" evidence="1">
    <location>
        <begin position="70"/>
        <end position="95"/>
    </location>
</feature>
<dbReference type="Proteomes" id="UP000322983">
    <property type="component" value="Chromosome"/>
</dbReference>
<feature type="transmembrane region" description="Helical" evidence="1">
    <location>
        <begin position="9"/>
        <end position="26"/>
    </location>
</feature>
<protein>
    <submittedName>
        <fullName evidence="2">Uncharacterized protein</fullName>
    </submittedName>
</protein>
<gene>
    <name evidence="2" type="ORF">IC006_0611</name>
</gene>
<evidence type="ECO:0000313" key="2">
    <source>
        <dbReference type="EMBL" id="BBG23327.1"/>
    </source>
</evidence>
<keyword evidence="1" id="KW-0812">Transmembrane</keyword>
<accession>A0A510DT57</accession>
<feature type="transmembrane region" description="Helical" evidence="1">
    <location>
        <begin position="210"/>
        <end position="229"/>
    </location>
</feature>
<evidence type="ECO:0000256" key="1">
    <source>
        <dbReference type="SAM" id="Phobius"/>
    </source>
</evidence>
<keyword evidence="3" id="KW-1185">Reference proteome</keyword>
<feature type="transmembrane region" description="Helical" evidence="1">
    <location>
        <begin position="101"/>
        <end position="119"/>
    </location>
</feature>
<dbReference type="AlphaFoldDB" id="A0A510DT57"/>
<dbReference type="GeneID" id="41714447"/>
<proteinExistence type="predicted"/>
<feature type="transmembrane region" description="Helical" evidence="1">
    <location>
        <begin position="160"/>
        <end position="184"/>
    </location>
</feature>